<name>A0A1H1SSY6_9PSED</name>
<dbReference type="GO" id="GO:0009236">
    <property type="term" value="P:cobalamin biosynthetic process"/>
    <property type="evidence" value="ECO:0007669"/>
    <property type="project" value="InterPro"/>
</dbReference>
<dbReference type="PANTHER" id="PTHR37477:SF1">
    <property type="entry name" value="COBALT-PRECORRIN-5A HYDROLASE"/>
    <property type="match status" value="1"/>
</dbReference>
<dbReference type="InterPro" id="IPR036518">
    <property type="entry name" value="CobE/GbiG_C_sf"/>
</dbReference>
<dbReference type="GO" id="GO:0016787">
    <property type="term" value="F:hydrolase activity"/>
    <property type="evidence" value="ECO:0007669"/>
    <property type="project" value="UniProtKB-KW"/>
</dbReference>
<sequence>MSVRHVVGLGCRRGCSMGELLELLEQTLRQQGLQAADLDCLASSAHKADEAGLRELAEHLGLPLALLPAARLARYHERLSRHSVLSLRITGSAGVAEASALAQAEALTGGRARLLCARSSSARATLAIAIV</sequence>
<dbReference type="EMBL" id="LT629751">
    <property type="protein sequence ID" value="SDS50509.1"/>
    <property type="molecule type" value="Genomic_DNA"/>
</dbReference>
<keyword evidence="2" id="KW-0378">Hydrolase</keyword>
<dbReference type="Proteomes" id="UP000243359">
    <property type="component" value="Chromosome I"/>
</dbReference>
<organism evidence="2 3">
    <name type="scientific">Pseudomonas oryzae</name>
    <dbReference type="NCBI Taxonomy" id="1392877"/>
    <lineage>
        <taxon>Bacteria</taxon>
        <taxon>Pseudomonadati</taxon>
        <taxon>Pseudomonadota</taxon>
        <taxon>Gammaproteobacteria</taxon>
        <taxon>Pseudomonadales</taxon>
        <taxon>Pseudomonadaceae</taxon>
        <taxon>Pseudomonas</taxon>
    </lineage>
</organism>
<evidence type="ECO:0000313" key="2">
    <source>
        <dbReference type="EMBL" id="SDS50509.1"/>
    </source>
</evidence>
<dbReference type="InterPro" id="IPR002750">
    <property type="entry name" value="CobE/GbiG_C"/>
</dbReference>
<feature type="domain" description="CobE/GbiG C-terminal" evidence="1">
    <location>
        <begin position="6"/>
        <end position="129"/>
    </location>
</feature>
<evidence type="ECO:0000313" key="3">
    <source>
        <dbReference type="Proteomes" id="UP000243359"/>
    </source>
</evidence>
<protein>
    <submittedName>
        <fullName evidence="2">Cobalt-precorrin 5A hydrolase</fullName>
    </submittedName>
</protein>
<dbReference type="PANTHER" id="PTHR37477">
    <property type="entry name" value="COBALT-PRECORRIN-5A HYDROLASE"/>
    <property type="match status" value="1"/>
</dbReference>
<dbReference type="SUPFAM" id="SSF159664">
    <property type="entry name" value="CobE/GbiG C-terminal domain-like"/>
    <property type="match status" value="1"/>
</dbReference>
<reference evidence="3" key="1">
    <citation type="submission" date="2016-10" db="EMBL/GenBank/DDBJ databases">
        <authorList>
            <person name="Varghese N."/>
            <person name="Submissions S."/>
        </authorList>
    </citation>
    <scope>NUCLEOTIDE SEQUENCE [LARGE SCALE GENOMIC DNA]</scope>
    <source>
        <strain evidence="3">KCTC 32247</strain>
    </source>
</reference>
<dbReference type="RefSeq" id="WP_231975763.1">
    <property type="nucleotide sequence ID" value="NZ_LT629751.1"/>
</dbReference>
<dbReference type="InterPro" id="IPR052553">
    <property type="entry name" value="CbiG_hydrolase"/>
</dbReference>
<keyword evidence="3" id="KW-1185">Reference proteome</keyword>
<accession>A0A1H1SSY6</accession>
<dbReference type="AlphaFoldDB" id="A0A1H1SSY6"/>
<dbReference type="Pfam" id="PF01890">
    <property type="entry name" value="CbiG_C"/>
    <property type="match status" value="1"/>
</dbReference>
<gene>
    <name evidence="2" type="ORF">SAMN05216221_1967</name>
</gene>
<proteinExistence type="predicted"/>
<dbReference type="STRING" id="1392877.SAMN05216221_1967"/>
<dbReference type="Gene3D" id="3.30.420.180">
    <property type="entry name" value="CobE/GbiG C-terminal domain"/>
    <property type="match status" value="1"/>
</dbReference>
<evidence type="ECO:0000259" key="1">
    <source>
        <dbReference type="Pfam" id="PF01890"/>
    </source>
</evidence>